<dbReference type="EMBL" id="JACLIC010000039">
    <property type="protein sequence ID" value="MBY0205910.1"/>
    <property type="molecule type" value="Genomic_DNA"/>
</dbReference>
<dbReference type="InterPro" id="IPR000073">
    <property type="entry name" value="AB_hydrolase_1"/>
</dbReference>
<comment type="caution">
    <text evidence="3">The sequence shown here is derived from an EMBL/GenBank/DDBJ whole genome shotgun (WGS) entry which is preliminary data.</text>
</comment>
<dbReference type="Pfam" id="PF00561">
    <property type="entry name" value="Abhydrolase_1"/>
    <property type="match status" value="1"/>
</dbReference>
<organism evidence="3 4">
    <name type="scientific">Paenibacillus cucumis</name>
    <name type="common">ex Kampfer et al. 2016</name>
    <dbReference type="NCBI Taxonomy" id="1776858"/>
    <lineage>
        <taxon>Bacteria</taxon>
        <taxon>Bacillati</taxon>
        <taxon>Bacillota</taxon>
        <taxon>Bacilli</taxon>
        <taxon>Bacillales</taxon>
        <taxon>Paenibacillaceae</taxon>
        <taxon>Paenibacillus</taxon>
    </lineage>
</organism>
<gene>
    <name evidence="3" type="ORF">H7T88_22125</name>
</gene>
<dbReference type="RefSeq" id="WP_221790340.1">
    <property type="nucleotide sequence ID" value="NZ_JACLIC010000039.1"/>
</dbReference>
<accession>A0ABS7KP65</accession>
<dbReference type="SUPFAM" id="SSF53474">
    <property type="entry name" value="alpha/beta-Hydrolases"/>
    <property type="match status" value="1"/>
</dbReference>
<proteinExistence type="predicted"/>
<evidence type="ECO:0000313" key="3">
    <source>
        <dbReference type="EMBL" id="MBY0205910.1"/>
    </source>
</evidence>
<dbReference type="GO" id="GO:0016787">
    <property type="term" value="F:hydrolase activity"/>
    <property type="evidence" value="ECO:0007669"/>
    <property type="project" value="UniProtKB-KW"/>
</dbReference>
<dbReference type="InterPro" id="IPR050266">
    <property type="entry name" value="AB_hydrolase_sf"/>
</dbReference>
<dbReference type="PANTHER" id="PTHR43798">
    <property type="entry name" value="MONOACYLGLYCEROL LIPASE"/>
    <property type="match status" value="1"/>
</dbReference>
<keyword evidence="4" id="KW-1185">Reference proteome</keyword>
<sequence length="449" mass="52363">MKANMMLNAYTDSLLLFLNRIQQFKHDIESKVEHYFNYFSVKWTGEFFVSDYLIQPLSVGVKRHFGITLELVSEEVILNEVDLYFKEILEQNSMVSIKCNDQELEEVIEKHFAMILEKETLDMKNAEEILHTFTTRKLKTLNGTDVNYYFGGNGNEVILIMNAFGQSIHYWCFLLFELIKDYKVIIWEPRGTYWKEGGCSQYTSFENHIDDIDMILSAEEIEQCYFLGWCTAPKVALQYYAKHEHRVKALMFISGSFKGVSQLEDFDTNYEKNLQEISKLLDKQPGSEAIFQRSILSSLNKKTMIERKIDAGDCDDIHDSQFTEVFTSARTEIKPLIGGPFQKKEEIIPYFRQLSEFWSKDVRELIQGAKIPMLFISGDFDQMASSKSSELLASISSQAVFIKVKRGNHFILIEQSELIYRIIHNFILDRLHEVKSNFVNIQDYREGIC</sequence>
<reference evidence="3 4" key="1">
    <citation type="submission" date="2020-08" db="EMBL/GenBank/DDBJ databases">
        <title>Fungal Genomes of the International Space Station.</title>
        <authorList>
            <person name="Seuylemezian A."/>
            <person name="Singh N.K."/>
            <person name="Wood J."/>
            <person name="Venkateswaran K."/>
        </authorList>
    </citation>
    <scope>NUCLEOTIDE SEQUENCE [LARGE SCALE GENOMIC DNA]</scope>
    <source>
        <strain evidence="3 4">S/N-304-OC-R4</strain>
    </source>
</reference>
<evidence type="ECO:0000256" key="1">
    <source>
        <dbReference type="ARBA" id="ARBA00022801"/>
    </source>
</evidence>
<protein>
    <submittedName>
        <fullName evidence="3">Alpha/beta hydrolase</fullName>
    </submittedName>
</protein>
<dbReference type="Gene3D" id="3.40.50.1820">
    <property type="entry name" value="alpha/beta hydrolase"/>
    <property type="match status" value="1"/>
</dbReference>
<evidence type="ECO:0000313" key="4">
    <source>
        <dbReference type="Proteomes" id="UP000706031"/>
    </source>
</evidence>
<keyword evidence="1 3" id="KW-0378">Hydrolase</keyword>
<name>A0ABS7KP65_9BACL</name>
<feature type="domain" description="AB hydrolase-1" evidence="2">
    <location>
        <begin position="157"/>
        <end position="276"/>
    </location>
</feature>
<dbReference type="PANTHER" id="PTHR43798:SF31">
    <property type="entry name" value="AB HYDROLASE SUPERFAMILY PROTEIN YCLE"/>
    <property type="match status" value="1"/>
</dbReference>
<dbReference type="Proteomes" id="UP000706031">
    <property type="component" value="Unassembled WGS sequence"/>
</dbReference>
<dbReference type="InterPro" id="IPR029058">
    <property type="entry name" value="AB_hydrolase_fold"/>
</dbReference>
<evidence type="ECO:0000259" key="2">
    <source>
        <dbReference type="Pfam" id="PF00561"/>
    </source>
</evidence>